<dbReference type="InterPro" id="IPR042001">
    <property type="entry name" value="Sortase_F"/>
</dbReference>
<keyword evidence="4" id="KW-1185">Reference proteome</keyword>
<dbReference type="RefSeq" id="WP_239107385.1">
    <property type="nucleotide sequence ID" value="NZ_BAAAGJ010000005.1"/>
</dbReference>
<dbReference type="Pfam" id="PF04203">
    <property type="entry name" value="Sortase"/>
    <property type="match status" value="1"/>
</dbReference>
<dbReference type="CDD" id="cd05829">
    <property type="entry name" value="Sortase_F"/>
    <property type="match status" value="1"/>
</dbReference>
<accession>A0A8J3Y7M6</accession>
<comment type="caution">
    <text evidence="3">The sequence shown here is derived from an EMBL/GenBank/DDBJ whole genome shotgun (WGS) entry which is preliminary data.</text>
</comment>
<dbReference type="InterPro" id="IPR023365">
    <property type="entry name" value="Sortase_dom-sf"/>
</dbReference>
<evidence type="ECO:0000256" key="2">
    <source>
        <dbReference type="SAM" id="SignalP"/>
    </source>
</evidence>
<evidence type="ECO:0000256" key="1">
    <source>
        <dbReference type="ARBA" id="ARBA00022801"/>
    </source>
</evidence>
<evidence type="ECO:0000313" key="3">
    <source>
        <dbReference type="EMBL" id="GIJ03019.1"/>
    </source>
</evidence>
<sequence>MHAAVRAAMLAALAVPVATGLAGAAPSPAAEPAPPGAAPAVATAAARHPAQAFRSTRTYAAVAAPVRLRIPALRLSAAPLQHLGRGPDGTVAVPDRADVAGWYAAGPRPGQAGPAVLLGHVDSEEGPGVFLHLSRLRPGAAVHVDRADGTTVTFRVTGVRQVPKGRFPTDLVYAPTLLPALRLVTCGGAFDRTRGSYRDNVIVLADRA</sequence>
<gene>
    <name evidence="3" type="ORF">Sya03_23710</name>
</gene>
<dbReference type="EMBL" id="BOOY01000016">
    <property type="protein sequence ID" value="GIJ03019.1"/>
    <property type="molecule type" value="Genomic_DNA"/>
</dbReference>
<proteinExistence type="predicted"/>
<evidence type="ECO:0008006" key="5">
    <source>
        <dbReference type="Google" id="ProtNLM"/>
    </source>
</evidence>
<name>A0A8J3Y7M6_9ACTN</name>
<dbReference type="Proteomes" id="UP000652013">
    <property type="component" value="Unassembled WGS sequence"/>
</dbReference>
<keyword evidence="2" id="KW-0732">Signal</keyword>
<feature type="chain" id="PRO_5035284404" description="Sortase family protein" evidence="2">
    <location>
        <begin position="25"/>
        <end position="208"/>
    </location>
</feature>
<evidence type="ECO:0000313" key="4">
    <source>
        <dbReference type="Proteomes" id="UP000652013"/>
    </source>
</evidence>
<organism evidence="3 4">
    <name type="scientific">Spirilliplanes yamanashiensis</name>
    <dbReference type="NCBI Taxonomy" id="42233"/>
    <lineage>
        <taxon>Bacteria</taxon>
        <taxon>Bacillati</taxon>
        <taxon>Actinomycetota</taxon>
        <taxon>Actinomycetes</taxon>
        <taxon>Micromonosporales</taxon>
        <taxon>Micromonosporaceae</taxon>
        <taxon>Spirilliplanes</taxon>
    </lineage>
</organism>
<dbReference type="NCBIfam" id="NF033748">
    <property type="entry name" value="class_F_sortase"/>
    <property type="match status" value="1"/>
</dbReference>
<dbReference type="InterPro" id="IPR005754">
    <property type="entry name" value="Sortase"/>
</dbReference>
<dbReference type="GO" id="GO:0016787">
    <property type="term" value="F:hydrolase activity"/>
    <property type="evidence" value="ECO:0007669"/>
    <property type="project" value="UniProtKB-KW"/>
</dbReference>
<feature type="signal peptide" evidence="2">
    <location>
        <begin position="1"/>
        <end position="24"/>
    </location>
</feature>
<reference evidence="3" key="1">
    <citation type="submission" date="2021-01" db="EMBL/GenBank/DDBJ databases">
        <title>Whole genome shotgun sequence of Spirilliplanes yamanashiensis NBRC 15828.</title>
        <authorList>
            <person name="Komaki H."/>
            <person name="Tamura T."/>
        </authorList>
    </citation>
    <scope>NUCLEOTIDE SEQUENCE</scope>
    <source>
        <strain evidence="3">NBRC 15828</strain>
    </source>
</reference>
<keyword evidence="1" id="KW-0378">Hydrolase</keyword>
<dbReference type="Gene3D" id="2.40.260.10">
    <property type="entry name" value="Sortase"/>
    <property type="match status" value="1"/>
</dbReference>
<protein>
    <recommendedName>
        <fullName evidence="5">Sortase family protein</fullName>
    </recommendedName>
</protein>
<dbReference type="AlphaFoldDB" id="A0A8J3Y7M6"/>
<dbReference type="SUPFAM" id="SSF63817">
    <property type="entry name" value="Sortase"/>
    <property type="match status" value="1"/>
</dbReference>